<keyword evidence="15" id="KW-1185">Reference proteome</keyword>
<sequence length="769" mass="85876">EACRNWLRGCCSYGYGCLYVHDDLDYDPPVKGLHPLPPSSGTCIKWLRDRCHRGYSCRFVHGDLEYSAPMQKPLRARGGTTQELTTKRQPKPHRPPPVTQWSMTVDDHAKVTLGAGFEVKEVVTGFETPWVLIGNVPIRVTSEEINRLLDPFGPVLDIRLPSIKVSSLMNVKVRLSTSELATQASTTLNNSKAFGGTITARLPISNTSYTNVLFRDTAVRIQWEAPGKVGYGGYSNMEHASKALDAARIPFRNNYVKAYIHAGLPVVGVITIKFRGVPIDANEGDMERFAHPDDIVWERPNYTSLPRAISGIKRILEDQIDLLSFDIMPPPYKGATVSAWAHFSTANDAQIARNRLHGRKFGFTGNTKIYARHVRSLGYSVAPAVYDRVGADIKNFQISVWRQNRTTTISILRRPAPQVTLVKLSSEDLKELGRLKSEFENILNGEVLREAGKTAWDDFFAHPEGTAFLEGIKQHNPGVIIQLDTTRKSFKLLGSVRNRDIVRRALLSKINWLRSQQVRTIALDGPLVGVIVISALNELRLKVGGGNVILDLWNRNLKIRGDDSMFEAAQEVVNLAHERHQWGRRTNIVACPVCFDQVTAPITLSCGHVWCRSCLVGYLMSSIDNKYFPLTCLGDDAKCGEHIPLSIAREILPVRDLDAIVHAAFSSHVQTRPEEFHYCPSPDCPQIYRTATGGTVLQCPSCLLRICPCCHVEAHDGFGCPDPDGGDNRFREWMKEHDAKNCPGCKIPIERAEGCNHVTCTQCQTHICW</sequence>
<dbReference type="InterPro" id="IPR000571">
    <property type="entry name" value="Znf_CCCH"/>
</dbReference>
<keyword evidence="7" id="KW-0833">Ubl conjugation pathway</keyword>
<evidence type="ECO:0000256" key="9">
    <source>
        <dbReference type="PROSITE-ProRule" id="PRU00723"/>
    </source>
</evidence>
<dbReference type="AlphaFoldDB" id="A0A9P5XWA0"/>
<evidence type="ECO:0000313" key="14">
    <source>
        <dbReference type="EMBL" id="KAF9456875.1"/>
    </source>
</evidence>
<keyword evidence="6 9" id="KW-0863">Zinc-finger</keyword>
<dbReference type="Gene3D" id="3.30.70.330">
    <property type="match status" value="1"/>
</dbReference>
<dbReference type="SUPFAM" id="SSF54928">
    <property type="entry name" value="RNA-binding domain, RBD"/>
    <property type="match status" value="1"/>
</dbReference>
<dbReference type="Pfam" id="PF13445">
    <property type="entry name" value="zf-RING_UBOX"/>
    <property type="match status" value="1"/>
</dbReference>
<feature type="region of interest" description="Disordered" evidence="10">
    <location>
        <begin position="75"/>
        <end position="101"/>
    </location>
</feature>
<evidence type="ECO:0000256" key="8">
    <source>
        <dbReference type="ARBA" id="ARBA00022833"/>
    </source>
</evidence>
<feature type="non-terminal residue" evidence="14">
    <location>
        <position position="769"/>
    </location>
</feature>
<evidence type="ECO:0000259" key="12">
    <source>
        <dbReference type="PROSITE" id="PS50103"/>
    </source>
</evidence>
<dbReference type="Gene3D" id="3.30.40.10">
    <property type="entry name" value="Zinc/RING finger domain, C3HC4 (zinc finger)"/>
    <property type="match status" value="1"/>
</dbReference>
<comment type="caution">
    <text evidence="14">The sequence shown here is derived from an EMBL/GenBank/DDBJ whole genome shotgun (WGS) entry which is preliminary data.</text>
</comment>
<organism evidence="14 15">
    <name type="scientific">Collybia nuda</name>
    <dbReference type="NCBI Taxonomy" id="64659"/>
    <lineage>
        <taxon>Eukaryota</taxon>
        <taxon>Fungi</taxon>
        <taxon>Dikarya</taxon>
        <taxon>Basidiomycota</taxon>
        <taxon>Agaricomycotina</taxon>
        <taxon>Agaricomycetes</taxon>
        <taxon>Agaricomycetidae</taxon>
        <taxon>Agaricales</taxon>
        <taxon>Tricholomatineae</taxon>
        <taxon>Clitocybaceae</taxon>
        <taxon>Collybia</taxon>
    </lineage>
</organism>
<keyword evidence="8 9" id="KW-0862">Zinc</keyword>
<protein>
    <recommendedName>
        <fullName evidence="2">RBR-type E3 ubiquitin transferase</fullName>
        <ecNumber evidence="2">2.3.2.31</ecNumber>
    </recommendedName>
</protein>
<dbReference type="GO" id="GO:0061630">
    <property type="term" value="F:ubiquitin protein ligase activity"/>
    <property type="evidence" value="ECO:0007669"/>
    <property type="project" value="UniProtKB-EC"/>
</dbReference>
<dbReference type="Proteomes" id="UP000807353">
    <property type="component" value="Unassembled WGS sequence"/>
</dbReference>
<name>A0A9P5XWA0_9AGAR</name>
<dbReference type="InterPro" id="IPR027370">
    <property type="entry name" value="Znf-RING_euk"/>
</dbReference>
<dbReference type="PROSITE" id="PS50089">
    <property type="entry name" value="ZF_RING_2"/>
    <property type="match status" value="1"/>
</dbReference>
<evidence type="ECO:0000256" key="3">
    <source>
        <dbReference type="ARBA" id="ARBA00022679"/>
    </source>
</evidence>
<dbReference type="Gene3D" id="4.10.1000.10">
    <property type="entry name" value="Zinc finger, CCCH-type"/>
    <property type="match status" value="1"/>
</dbReference>
<dbReference type="InterPro" id="IPR031127">
    <property type="entry name" value="E3_UB_ligase_RBR"/>
</dbReference>
<feature type="domain" description="RING-type" evidence="11">
    <location>
        <begin position="591"/>
        <end position="632"/>
    </location>
</feature>
<evidence type="ECO:0000256" key="2">
    <source>
        <dbReference type="ARBA" id="ARBA00012251"/>
    </source>
</evidence>
<evidence type="ECO:0000313" key="15">
    <source>
        <dbReference type="Proteomes" id="UP000807353"/>
    </source>
</evidence>
<dbReference type="SMART" id="SM00356">
    <property type="entry name" value="ZnF_C3H1"/>
    <property type="match status" value="2"/>
</dbReference>
<dbReference type="InterPro" id="IPR001841">
    <property type="entry name" value="Znf_RING"/>
</dbReference>
<evidence type="ECO:0000256" key="1">
    <source>
        <dbReference type="ARBA" id="ARBA00001798"/>
    </source>
</evidence>
<dbReference type="CDD" id="cd20335">
    <property type="entry name" value="BRcat_RBR"/>
    <property type="match status" value="1"/>
</dbReference>
<feature type="zinc finger region" description="C3H1-type" evidence="9">
    <location>
        <begin position="37"/>
        <end position="64"/>
    </location>
</feature>
<dbReference type="Pfam" id="PF01485">
    <property type="entry name" value="IBR"/>
    <property type="match status" value="1"/>
</dbReference>
<evidence type="ECO:0000259" key="11">
    <source>
        <dbReference type="PROSITE" id="PS50089"/>
    </source>
</evidence>
<dbReference type="Pfam" id="PF22191">
    <property type="entry name" value="IBR_1"/>
    <property type="match status" value="1"/>
</dbReference>
<keyword evidence="3" id="KW-0808">Transferase</keyword>
<dbReference type="PANTHER" id="PTHR11685">
    <property type="entry name" value="RBR FAMILY RING FINGER AND IBR DOMAIN-CONTAINING"/>
    <property type="match status" value="1"/>
</dbReference>
<proteinExistence type="predicted"/>
<dbReference type="PROSITE" id="PS51873">
    <property type="entry name" value="TRIAD"/>
    <property type="match status" value="1"/>
</dbReference>
<reference evidence="14" key="1">
    <citation type="submission" date="2020-11" db="EMBL/GenBank/DDBJ databases">
        <authorList>
            <consortium name="DOE Joint Genome Institute"/>
            <person name="Ahrendt S."/>
            <person name="Riley R."/>
            <person name="Andreopoulos W."/>
            <person name="Labutti K."/>
            <person name="Pangilinan J."/>
            <person name="Ruiz-Duenas F.J."/>
            <person name="Barrasa J.M."/>
            <person name="Sanchez-Garcia M."/>
            <person name="Camarero S."/>
            <person name="Miyauchi S."/>
            <person name="Serrano A."/>
            <person name="Linde D."/>
            <person name="Babiker R."/>
            <person name="Drula E."/>
            <person name="Ayuso-Fernandez I."/>
            <person name="Pacheco R."/>
            <person name="Padilla G."/>
            <person name="Ferreira P."/>
            <person name="Barriuso J."/>
            <person name="Kellner H."/>
            <person name="Castanera R."/>
            <person name="Alfaro M."/>
            <person name="Ramirez L."/>
            <person name="Pisabarro A.G."/>
            <person name="Kuo A."/>
            <person name="Tritt A."/>
            <person name="Lipzen A."/>
            <person name="He G."/>
            <person name="Yan M."/>
            <person name="Ng V."/>
            <person name="Cullen D."/>
            <person name="Martin F."/>
            <person name="Rosso M.-N."/>
            <person name="Henrissat B."/>
            <person name="Hibbett D."/>
            <person name="Martinez A.T."/>
            <person name="Grigoriev I.V."/>
        </authorList>
    </citation>
    <scope>NUCLEOTIDE SEQUENCE</scope>
    <source>
        <strain evidence="14">CBS 247.69</strain>
    </source>
</reference>
<dbReference type="SUPFAM" id="SSF57850">
    <property type="entry name" value="RING/U-box"/>
    <property type="match status" value="2"/>
</dbReference>
<dbReference type="EC" id="2.3.2.31" evidence="2"/>
<feature type="zinc finger region" description="C3H1-type" evidence="9">
    <location>
        <begin position="1"/>
        <end position="24"/>
    </location>
</feature>
<dbReference type="OrthoDB" id="10009520at2759"/>
<keyword evidence="4 9" id="KW-0479">Metal-binding</keyword>
<dbReference type="GO" id="GO:0008270">
    <property type="term" value="F:zinc ion binding"/>
    <property type="evidence" value="ECO:0007669"/>
    <property type="project" value="UniProtKB-KW"/>
</dbReference>
<dbReference type="EMBL" id="MU150399">
    <property type="protein sequence ID" value="KAF9456875.1"/>
    <property type="molecule type" value="Genomic_DNA"/>
</dbReference>
<dbReference type="InterPro" id="IPR002867">
    <property type="entry name" value="IBR_dom"/>
</dbReference>
<dbReference type="InterPro" id="IPR012677">
    <property type="entry name" value="Nucleotide-bd_a/b_plait_sf"/>
</dbReference>
<feature type="domain" description="C3H1-type" evidence="12">
    <location>
        <begin position="1"/>
        <end position="24"/>
    </location>
</feature>
<accession>A0A9P5XWA0</accession>
<dbReference type="InterPro" id="IPR035979">
    <property type="entry name" value="RBD_domain_sf"/>
</dbReference>
<evidence type="ECO:0000256" key="4">
    <source>
        <dbReference type="ARBA" id="ARBA00022723"/>
    </source>
</evidence>
<evidence type="ECO:0000259" key="13">
    <source>
        <dbReference type="PROSITE" id="PS51873"/>
    </source>
</evidence>
<keyword evidence="5" id="KW-0677">Repeat</keyword>
<feature type="non-terminal residue" evidence="14">
    <location>
        <position position="1"/>
    </location>
</feature>
<dbReference type="GO" id="GO:0016567">
    <property type="term" value="P:protein ubiquitination"/>
    <property type="evidence" value="ECO:0007669"/>
    <property type="project" value="InterPro"/>
</dbReference>
<evidence type="ECO:0000256" key="7">
    <source>
        <dbReference type="ARBA" id="ARBA00022786"/>
    </source>
</evidence>
<evidence type="ECO:0000256" key="6">
    <source>
        <dbReference type="ARBA" id="ARBA00022771"/>
    </source>
</evidence>
<dbReference type="GO" id="GO:0003676">
    <property type="term" value="F:nucleic acid binding"/>
    <property type="evidence" value="ECO:0007669"/>
    <property type="project" value="InterPro"/>
</dbReference>
<evidence type="ECO:0000256" key="5">
    <source>
        <dbReference type="ARBA" id="ARBA00022737"/>
    </source>
</evidence>
<dbReference type="InterPro" id="IPR044066">
    <property type="entry name" value="TRIAD_supradom"/>
</dbReference>
<feature type="domain" description="RING-type" evidence="13">
    <location>
        <begin position="587"/>
        <end position="769"/>
    </location>
</feature>
<comment type="catalytic activity">
    <reaction evidence="1">
        <text>[E2 ubiquitin-conjugating enzyme]-S-ubiquitinyl-L-cysteine + [acceptor protein]-L-lysine = [E2 ubiquitin-conjugating enzyme]-L-cysteine + [acceptor protein]-N(6)-ubiquitinyl-L-lysine.</text>
        <dbReference type="EC" id="2.3.2.31"/>
    </reaction>
</comment>
<feature type="domain" description="C3H1-type" evidence="12">
    <location>
        <begin position="37"/>
        <end position="64"/>
    </location>
</feature>
<dbReference type="Gene3D" id="1.20.120.1750">
    <property type="match status" value="1"/>
</dbReference>
<gene>
    <name evidence="14" type="ORF">BDZ94DRAFT_1117827</name>
</gene>
<dbReference type="InterPro" id="IPR013083">
    <property type="entry name" value="Znf_RING/FYVE/PHD"/>
</dbReference>
<dbReference type="PROSITE" id="PS50103">
    <property type="entry name" value="ZF_C3H1"/>
    <property type="match status" value="2"/>
</dbReference>
<evidence type="ECO:0000256" key="10">
    <source>
        <dbReference type="SAM" id="MobiDB-lite"/>
    </source>
</evidence>